<reference evidence="1 2" key="1">
    <citation type="submission" date="2019-03" db="EMBL/GenBank/DDBJ databases">
        <title>Genomic Encyclopedia of Type Strains, Phase IV (KMG-IV): sequencing the most valuable type-strain genomes for metagenomic binning, comparative biology and taxonomic classification.</title>
        <authorList>
            <person name="Goeker M."/>
        </authorList>
    </citation>
    <scope>NUCLEOTIDE SEQUENCE [LARGE SCALE GENOMIC DNA]</scope>
    <source>
        <strain evidence="1 2">DSM 5604</strain>
    </source>
</reference>
<evidence type="ECO:0008006" key="3">
    <source>
        <dbReference type="Google" id="ProtNLM"/>
    </source>
</evidence>
<dbReference type="EMBL" id="SNZA01000001">
    <property type="protein sequence ID" value="TDR15632.1"/>
    <property type="molecule type" value="Genomic_DNA"/>
</dbReference>
<protein>
    <recommendedName>
        <fullName evidence="3">RiboL-PSP-HEPN domain-containing protein</fullName>
    </recommendedName>
</protein>
<evidence type="ECO:0000313" key="1">
    <source>
        <dbReference type="EMBL" id="TDR15632.1"/>
    </source>
</evidence>
<dbReference type="OrthoDB" id="7062515at2"/>
<accession>A0A4R6X922</accession>
<sequence length="170" mass="19355">MGDNNKKPYDERSDDEKLLSNWKKAVSLFEREDWSASIMRVATASEIASNIYIRHYLQERHDLPEDFVNSLLKSANGIAGKLRQLIIPASKATNTWDEIKPIQKKIESINTHRNEIAHAGKFKNKKDTKLVFEHAVEVISLLAPNVKDSVLSQAEKLTSKSSRRKKRAAD</sequence>
<proteinExistence type="predicted"/>
<organism evidence="1 2">
    <name type="scientific">Marinomonas communis</name>
    <dbReference type="NCBI Taxonomy" id="28254"/>
    <lineage>
        <taxon>Bacteria</taxon>
        <taxon>Pseudomonadati</taxon>
        <taxon>Pseudomonadota</taxon>
        <taxon>Gammaproteobacteria</taxon>
        <taxon>Oceanospirillales</taxon>
        <taxon>Oceanospirillaceae</taxon>
        <taxon>Marinomonas</taxon>
    </lineage>
</organism>
<gene>
    <name evidence="1" type="ORF">C8D85_1006</name>
</gene>
<dbReference type="RefSeq" id="WP_133560232.1">
    <property type="nucleotide sequence ID" value="NZ_SNZA01000001.1"/>
</dbReference>
<name>A0A4R6X922_9GAMM</name>
<keyword evidence="2" id="KW-1185">Reference proteome</keyword>
<comment type="caution">
    <text evidence="1">The sequence shown here is derived from an EMBL/GenBank/DDBJ whole genome shotgun (WGS) entry which is preliminary data.</text>
</comment>
<evidence type="ECO:0000313" key="2">
    <source>
        <dbReference type="Proteomes" id="UP000295729"/>
    </source>
</evidence>
<dbReference type="Proteomes" id="UP000295729">
    <property type="component" value="Unassembled WGS sequence"/>
</dbReference>
<dbReference type="AlphaFoldDB" id="A0A4R6X922"/>